<feature type="domain" description="YqaJ viral recombinase" evidence="1">
    <location>
        <begin position="21"/>
        <end position="155"/>
    </location>
</feature>
<dbReference type="Proteomes" id="UP000536773">
    <property type="component" value="Unassembled WGS sequence"/>
</dbReference>
<dbReference type="InterPro" id="IPR017482">
    <property type="entry name" value="Lambda-type_endonuclease"/>
</dbReference>
<dbReference type="AlphaFoldDB" id="A0A848ETE7"/>
<evidence type="ECO:0000259" key="1">
    <source>
        <dbReference type="Pfam" id="PF09588"/>
    </source>
</evidence>
<evidence type="ECO:0000313" key="3">
    <source>
        <dbReference type="Proteomes" id="UP000536773"/>
    </source>
</evidence>
<dbReference type="InterPro" id="IPR011604">
    <property type="entry name" value="PDDEXK-like_dom_sf"/>
</dbReference>
<dbReference type="SUPFAM" id="SSF52980">
    <property type="entry name" value="Restriction endonuclease-like"/>
    <property type="match status" value="1"/>
</dbReference>
<dbReference type="InterPro" id="IPR011335">
    <property type="entry name" value="Restrct_endonuc-II-like"/>
</dbReference>
<dbReference type="RefSeq" id="WP_169014013.1">
    <property type="nucleotide sequence ID" value="NZ_JABBJH010000026.1"/>
</dbReference>
<dbReference type="PANTHER" id="PTHR46609:SF6">
    <property type="entry name" value="EXONUCLEASE, PHAGE-TYPE_RECB, C-TERMINAL DOMAIN-CONTAINING PROTEIN-RELATED"/>
    <property type="match status" value="1"/>
</dbReference>
<gene>
    <name evidence="2" type="ORF">HG933_11350</name>
</gene>
<organism evidence="2 3">
    <name type="scientific">Megasphaera elsdenii</name>
    <dbReference type="NCBI Taxonomy" id="907"/>
    <lineage>
        <taxon>Bacteria</taxon>
        <taxon>Bacillati</taxon>
        <taxon>Bacillota</taxon>
        <taxon>Negativicutes</taxon>
        <taxon>Veillonellales</taxon>
        <taxon>Veillonellaceae</taxon>
        <taxon>Megasphaera</taxon>
    </lineage>
</organism>
<protein>
    <submittedName>
        <fullName evidence="2">Endonuclease</fullName>
    </submittedName>
</protein>
<sequence>MAYRNCDLILSVREAEKDHDKWLKTRDMGIGGSDAAIILGYSSYKSPYQLWMEKTGQAVPPDLSGNQYIYWGHKNEPNIADWFQEETGKKVRKLGTLQNRSFPFMLANVDREVVGENAGLEIKTAGVSQYKKWQGDEIPDAYYCQCLHYMAVTGADRWYIAVLIGGNDPTYKVVERNEQDIQALISAEREFWGLVQTHIAPPIDGSVSCAQALADRYHGEDRSIVLPDDAAQIIDDLRGDKEILEQLKAQIALRENQLKDMLGEAEVGTVGDYRVTWKTTNPRETCSLSKLKKSAPDIYQTLREKGFISIGKASRRFAIK</sequence>
<dbReference type="Pfam" id="PF09588">
    <property type="entry name" value="YqaJ"/>
    <property type="match status" value="1"/>
</dbReference>
<accession>A0A848ETE7</accession>
<proteinExistence type="predicted"/>
<dbReference type="Gene3D" id="3.90.320.10">
    <property type="match status" value="1"/>
</dbReference>
<comment type="caution">
    <text evidence="2">The sequence shown here is derived from an EMBL/GenBank/DDBJ whole genome shotgun (WGS) entry which is preliminary data.</text>
</comment>
<reference evidence="2 3" key="1">
    <citation type="submission" date="2020-04" db="EMBL/GenBank/DDBJ databases">
        <authorList>
            <person name="Hitch T.C.A."/>
            <person name="Wylensek D."/>
            <person name="Clavel T."/>
        </authorList>
    </citation>
    <scope>NUCLEOTIDE SEQUENCE [LARGE SCALE GENOMIC DNA]</scope>
    <source>
        <strain evidence="2 3">WCA-386-APC-2A</strain>
    </source>
</reference>
<keyword evidence="2" id="KW-0540">Nuclease</keyword>
<keyword evidence="2" id="KW-0378">Hydrolase</keyword>
<name>A0A848ETE7_MEGEL</name>
<keyword evidence="2" id="KW-0255">Endonuclease</keyword>
<dbReference type="NCBIfam" id="TIGR03033">
    <property type="entry name" value="phage_rel_nuc"/>
    <property type="match status" value="1"/>
</dbReference>
<dbReference type="GO" id="GO:0004519">
    <property type="term" value="F:endonuclease activity"/>
    <property type="evidence" value="ECO:0007669"/>
    <property type="project" value="UniProtKB-KW"/>
</dbReference>
<dbReference type="EMBL" id="JABBJH010000026">
    <property type="protein sequence ID" value="NMK39948.1"/>
    <property type="molecule type" value="Genomic_DNA"/>
</dbReference>
<dbReference type="InterPro" id="IPR051703">
    <property type="entry name" value="NF-kappa-B_Signaling_Reg"/>
</dbReference>
<dbReference type="InterPro" id="IPR019080">
    <property type="entry name" value="YqaJ_viral_recombinase"/>
</dbReference>
<evidence type="ECO:0000313" key="2">
    <source>
        <dbReference type="EMBL" id="NMK39948.1"/>
    </source>
</evidence>
<dbReference type="PANTHER" id="PTHR46609">
    <property type="entry name" value="EXONUCLEASE, PHAGE-TYPE/RECB, C-TERMINAL DOMAIN-CONTAINING PROTEIN"/>
    <property type="match status" value="1"/>
</dbReference>